<organism evidence="2 3">
    <name type="scientific">Streptococcus suis</name>
    <dbReference type="NCBI Taxonomy" id="1307"/>
    <lineage>
        <taxon>Bacteria</taxon>
        <taxon>Bacillati</taxon>
        <taxon>Bacillota</taxon>
        <taxon>Bacilli</taxon>
        <taxon>Lactobacillales</taxon>
        <taxon>Streptococcaceae</taxon>
        <taxon>Streptococcus</taxon>
    </lineage>
</organism>
<reference evidence="2 3" key="2">
    <citation type="submission" date="2018-12" db="EMBL/GenBank/DDBJ databases">
        <title>Whole-genome sequences of fifteen clinical Streptococcus suis strains isolated from pigs between 2006 and 2018.</title>
        <authorList>
            <person name="Stevens M.J.A."/>
            <person name="Cernela N."/>
            <person name="Spoerry Serrano N."/>
            <person name="Schmitt S."/>
            <person name="Schrenzel J."/>
            <person name="Stephan R."/>
        </authorList>
    </citation>
    <scope>NUCLEOTIDE SEQUENCE [LARGE SCALE GENOMIC DNA]</scope>
    <source>
        <strain evidence="2 3">PP422</strain>
    </source>
</reference>
<protein>
    <submittedName>
        <fullName evidence="2">Uncharacterized protein</fullName>
    </submittedName>
</protein>
<accession>A0A426TG16</accession>
<dbReference type="RefSeq" id="WP_125265790.1">
    <property type="nucleotide sequence ID" value="NZ_CP102145.1"/>
</dbReference>
<evidence type="ECO:0000256" key="1">
    <source>
        <dbReference type="SAM" id="Phobius"/>
    </source>
</evidence>
<gene>
    <name evidence="2" type="ORF">EI998_03500</name>
</gene>
<keyword evidence="1" id="KW-1133">Transmembrane helix</keyword>
<feature type="transmembrane region" description="Helical" evidence="1">
    <location>
        <begin position="32"/>
        <end position="52"/>
    </location>
</feature>
<comment type="caution">
    <text evidence="2">The sequence shown here is derived from an EMBL/GenBank/DDBJ whole genome shotgun (WGS) entry which is preliminary data.</text>
</comment>
<proteinExistence type="predicted"/>
<dbReference type="EMBL" id="RSDO01000005">
    <property type="protein sequence ID" value="RRR53817.1"/>
    <property type="molecule type" value="Genomic_DNA"/>
</dbReference>
<keyword evidence="1" id="KW-0472">Membrane</keyword>
<sequence length="148" mass="16591">MISYKRSLVYPLVSSNLAALIGIGVMTKPEPAVGLGLVFLLVAILSAIYAYVLRQQGEVFLLTAEGLDFQEKIGSPRQHFSMEEIGEMRYIVRPIYRNFLSHKLRIVGNSGNLLVEVNLNALAGADFNDIYHFVQEVAPYVQWDFPTN</sequence>
<reference evidence="2 3" key="1">
    <citation type="submission" date="2018-11" db="EMBL/GenBank/DDBJ databases">
        <authorList>
            <person name="Stevens M.J."/>
            <person name="Cernela N."/>
            <person name="Spoerry Serrano N."/>
            <person name="Schmitt S."/>
            <person name="Schrenzel J."/>
            <person name="Stephan R."/>
        </authorList>
    </citation>
    <scope>NUCLEOTIDE SEQUENCE [LARGE SCALE GENOMIC DNA]</scope>
    <source>
        <strain evidence="2 3">PP422</strain>
    </source>
</reference>
<evidence type="ECO:0000313" key="2">
    <source>
        <dbReference type="EMBL" id="RRR53817.1"/>
    </source>
</evidence>
<evidence type="ECO:0000313" key="3">
    <source>
        <dbReference type="Proteomes" id="UP000274117"/>
    </source>
</evidence>
<keyword evidence="1" id="KW-0812">Transmembrane</keyword>
<feature type="transmembrane region" description="Helical" evidence="1">
    <location>
        <begin position="7"/>
        <end position="26"/>
    </location>
</feature>
<name>A0A426TG16_STRSU</name>
<dbReference type="Proteomes" id="UP000274117">
    <property type="component" value="Unassembled WGS sequence"/>
</dbReference>
<dbReference type="AlphaFoldDB" id="A0A426TG16"/>